<dbReference type="GO" id="GO:0047560">
    <property type="term" value="F:3-dehydrosphinganine reductase activity"/>
    <property type="evidence" value="ECO:0007669"/>
    <property type="project" value="TreeGrafter"/>
</dbReference>
<accession>A0AAV4HAP6</accession>
<sequence>MLAWIILASFFAFIFILYLVSPLLSPVIVELENTHILVTGGSSGIGKSLAILAVKRGAKVTIVARNKSKLEEAQKDILSHAKNDSKDQVQIVSVDLSKDLDEVQKAFEKAESVFGPIQILINCAGTSTPGRFEDLPILDFQKMLNINYMSAVHATRAVIAGMKSRCSGRIVFVSSQAGQIGLYGFTSYSASKFALRGLAEALQME</sequence>
<name>A0AAV4HAP6_9GAST</name>
<dbReference type="GO" id="GO:0030148">
    <property type="term" value="P:sphingolipid biosynthetic process"/>
    <property type="evidence" value="ECO:0007669"/>
    <property type="project" value="TreeGrafter"/>
</dbReference>
<dbReference type="EMBL" id="BMAT01001854">
    <property type="protein sequence ID" value="GFR93855.1"/>
    <property type="molecule type" value="Genomic_DNA"/>
</dbReference>
<proteinExistence type="inferred from homology"/>
<dbReference type="InterPro" id="IPR036291">
    <property type="entry name" value="NAD(P)-bd_dom_sf"/>
</dbReference>
<reference evidence="3 4" key="1">
    <citation type="journal article" date="2021" name="Elife">
        <title>Chloroplast acquisition without the gene transfer in kleptoplastic sea slugs, Plakobranchus ocellatus.</title>
        <authorList>
            <person name="Maeda T."/>
            <person name="Takahashi S."/>
            <person name="Yoshida T."/>
            <person name="Shimamura S."/>
            <person name="Takaki Y."/>
            <person name="Nagai Y."/>
            <person name="Toyoda A."/>
            <person name="Suzuki Y."/>
            <person name="Arimoto A."/>
            <person name="Ishii H."/>
            <person name="Satoh N."/>
            <person name="Nishiyama T."/>
            <person name="Hasebe M."/>
            <person name="Maruyama T."/>
            <person name="Minagawa J."/>
            <person name="Obokata J."/>
            <person name="Shigenobu S."/>
        </authorList>
    </citation>
    <scope>NUCLEOTIDE SEQUENCE [LARGE SCALE GENOMIC DNA]</scope>
</reference>
<dbReference type="GO" id="GO:0006666">
    <property type="term" value="P:3-keto-sphinganine metabolic process"/>
    <property type="evidence" value="ECO:0007669"/>
    <property type="project" value="TreeGrafter"/>
</dbReference>
<dbReference type="PANTHER" id="PTHR43550:SF3">
    <property type="entry name" value="3-KETODIHYDROSPHINGOSINE REDUCTASE"/>
    <property type="match status" value="1"/>
</dbReference>
<dbReference type="PRINTS" id="PR00081">
    <property type="entry name" value="GDHRDH"/>
</dbReference>
<evidence type="ECO:0000313" key="4">
    <source>
        <dbReference type="Proteomes" id="UP000762676"/>
    </source>
</evidence>
<protein>
    <submittedName>
        <fullName evidence="3">3-ketodihydrosphingosine reductase</fullName>
    </submittedName>
</protein>
<evidence type="ECO:0000313" key="3">
    <source>
        <dbReference type="EMBL" id="GFR93855.1"/>
    </source>
</evidence>
<gene>
    <name evidence="3" type="ORF">ElyMa_000903900</name>
</gene>
<dbReference type="InterPro" id="IPR002347">
    <property type="entry name" value="SDR_fam"/>
</dbReference>
<dbReference type="InterPro" id="IPR020904">
    <property type="entry name" value="Sc_DH/Rdtase_CS"/>
</dbReference>
<dbReference type="Pfam" id="PF00106">
    <property type="entry name" value="adh_short"/>
    <property type="match status" value="1"/>
</dbReference>
<evidence type="ECO:0000256" key="2">
    <source>
        <dbReference type="RuleBase" id="RU000363"/>
    </source>
</evidence>
<dbReference type="Gene3D" id="3.40.50.720">
    <property type="entry name" value="NAD(P)-binding Rossmann-like Domain"/>
    <property type="match status" value="1"/>
</dbReference>
<keyword evidence="1" id="KW-0560">Oxidoreductase</keyword>
<dbReference type="Proteomes" id="UP000762676">
    <property type="component" value="Unassembled WGS sequence"/>
</dbReference>
<dbReference type="PRINTS" id="PR00080">
    <property type="entry name" value="SDRFAMILY"/>
</dbReference>
<organism evidence="3 4">
    <name type="scientific">Elysia marginata</name>
    <dbReference type="NCBI Taxonomy" id="1093978"/>
    <lineage>
        <taxon>Eukaryota</taxon>
        <taxon>Metazoa</taxon>
        <taxon>Spiralia</taxon>
        <taxon>Lophotrochozoa</taxon>
        <taxon>Mollusca</taxon>
        <taxon>Gastropoda</taxon>
        <taxon>Heterobranchia</taxon>
        <taxon>Euthyneura</taxon>
        <taxon>Panpulmonata</taxon>
        <taxon>Sacoglossa</taxon>
        <taxon>Placobranchoidea</taxon>
        <taxon>Plakobranchidae</taxon>
        <taxon>Elysia</taxon>
    </lineage>
</organism>
<dbReference type="PANTHER" id="PTHR43550">
    <property type="entry name" value="3-KETODIHYDROSPHINGOSINE REDUCTASE"/>
    <property type="match status" value="1"/>
</dbReference>
<comment type="similarity">
    <text evidence="2">Belongs to the short-chain dehydrogenases/reductases (SDR) family.</text>
</comment>
<dbReference type="SUPFAM" id="SSF51735">
    <property type="entry name" value="NAD(P)-binding Rossmann-fold domains"/>
    <property type="match status" value="1"/>
</dbReference>
<feature type="non-terminal residue" evidence="3">
    <location>
        <position position="205"/>
    </location>
</feature>
<keyword evidence="4" id="KW-1185">Reference proteome</keyword>
<dbReference type="GO" id="GO:0005789">
    <property type="term" value="C:endoplasmic reticulum membrane"/>
    <property type="evidence" value="ECO:0007669"/>
    <property type="project" value="TreeGrafter"/>
</dbReference>
<dbReference type="PROSITE" id="PS00061">
    <property type="entry name" value="ADH_SHORT"/>
    <property type="match status" value="1"/>
</dbReference>
<evidence type="ECO:0000256" key="1">
    <source>
        <dbReference type="ARBA" id="ARBA00023002"/>
    </source>
</evidence>
<dbReference type="AlphaFoldDB" id="A0AAV4HAP6"/>
<comment type="caution">
    <text evidence="3">The sequence shown here is derived from an EMBL/GenBank/DDBJ whole genome shotgun (WGS) entry which is preliminary data.</text>
</comment>